<protein>
    <submittedName>
        <fullName evidence="10">Uncharacterized membrane protein YjjP (DUF1212 family)</fullName>
    </submittedName>
</protein>
<comment type="caution">
    <text evidence="10">The sequence shown here is derived from an EMBL/GenBank/DDBJ whole genome shotgun (WGS) entry which is preliminary data.</text>
</comment>
<dbReference type="GO" id="GO:0005886">
    <property type="term" value="C:plasma membrane"/>
    <property type="evidence" value="ECO:0007669"/>
    <property type="project" value="UniProtKB-SubCell"/>
</dbReference>
<organism evidence="10 11">
    <name type="scientific">Kineococcus rhizosphaerae</name>
    <dbReference type="NCBI Taxonomy" id="559628"/>
    <lineage>
        <taxon>Bacteria</taxon>
        <taxon>Bacillati</taxon>
        <taxon>Actinomycetota</taxon>
        <taxon>Actinomycetes</taxon>
        <taxon>Kineosporiales</taxon>
        <taxon>Kineosporiaceae</taxon>
        <taxon>Kineococcus</taxon>
    </lineage>
</organism>
<feature type="transmembrane region" description="Helical" evidence="7">
    <location>
        <begin position="172"/>
        <end position="192"/>
    </location>
</feature>
<feature type="transmembrane region" description="Helical" evidence="7">
    <location>
        <begin position="204"/>
        <end position="223"/>
    </location>
</feature>
<evidence type="ECO:0000256" key="5">
    <source>
        <dbReference type="ARBA" id="ARBA00023136"/>
    </source>
</evidence>
<evidence type="ECO:0000256" key="6">
    <source>
        <dbReference type="ARBA" id="ARBA00034125"/>
    </source>
</evidence>
<feature type="transmembrane region" description="Helical" evidence="7">
    <location>
        <begin position="361"/>
        <end position="378"/>
    </location>
</feature>
<dbReference type="RefSeq" id="WP_211298592.1">
    <property type="nucleotide sequence ID" value="NZ_PVZF01000005.1"/>
</dbReference>
<evidence type="ECO:0000313" key="11">
    <source>
        <dbReference type="Proteomes" id="UP000238083"/>
    </source>
</evidence>
<dbReference type="GO" id="GO:0015744">
    <property type="term" value="P:succinate transport"/>
    <property type="evidence" value="ECO:0007669"/>
    <property type="project" value="TreeGrafter"/>
</dbReference>
<dbReference type="InterPro" id="IPR024528">
    <property type="entry name" value="ThrE_2"/>
</dbReference>
<keyword evidence="11" id="KW-1185">Reference proteome</keyword>
<feature type="transmembrane region" description="Helical" evidence="7">
    <location>
        <begin position="307"/>
        <end position="326"/>
    </location>
</feature>
<comment type="subcellular location">
    <subcellularLocation>
        <location evidence="1">Cell membrane</location>
        <topology evidence="1">Multi-pass membrane protein</topology>
    </subcellularLocation>
</comment>
<dbReference type="Pfam" id="PF06738">
    <property type="entry name" value="ThrE"/>
    <property type="match status" value="1"/>
</dbReference>
<dbReference type="GO" id="GO:0022857">
    <property type="term" value="F:transmembrane transporter activity"/>
    <property type="evidence" value="ECO:0007669"/>
    <property type="project" value="InterPro"/>
</dbReference>
<feature type="transmembrane region" description="Helical" evidence="7">
    <location>
        <begin position="235"/>
        <end position="254"/>
    </location>
</feature>
<evidence type="ECO:0000313" key="10">
    <source>
        <dbReference type="EMBL" id="PRY15361.1"/>
    </source>
</evidence>
<reference evidence="10 11" key="1">
    <citation type="submission" date="2018-03" db="EMBL/GenBank/DDBJ databases">
        <title>Genomic Encyclopedia of Archaeal and Bacterial Type Strains, Phase II (KMG-II): from individual species to whole genera.</title>
        <authorList>
            <person name="Goeker M."/>
        </authorList>
    </citation>
    <scope>NUCLEOTIDE SEQUENCE [LARGE SCALE GENOMIC DNA]</scope>
    <source>
        <strain evidence="10 11">DSM 19711</strain>
    </source>
</reference>
<evidence type="ECO:0000256" key="7">
    <source>
        <dbReference type="SAM" id="Phobius"/>
    </source>
</evidence>
<keyword evidence="5 7" id="KW-0472">Membrane</keyword>
<evidence type="ECO:0000256" key="4">
    <source>
        <dbReference type="ARBA" id="ARBA00022989"/>
    </source>
</evidence>
<accession>A0A2T0R4S4</accession>
<proteinExistence type="inferred from homology"/>
<evidence type="ECO:0000256" key="1">
    <source>
        <dbReference type="ARBA" id="ARBA00004651"/>
    </source>
</evidence>
<feature type="transmembrane region" description="Helical" evidence="7">
    <location>
        <begin position="266"/>
        <end position="287"/>
    </location>
</feature>
<dbReference type="EMBL" id="PVZF01000005">
    <property type="protein sequence ID" value="PRY15361.1"/>
    <property type="molecule type" value="Genomic_DNA"/>
</dbReference>
<evidence type="ECO:0000256" key="3">
    <source>
        <dbReference type="ARBA" id="ARBA00022692"/>
    </source>
</evidence>
<feature type="transmembrane region" description="Helical" evidence="7">
    <location>
        <begin position="417"/>
        <end position="440"/>
    </location>
</feature>
<sequence>MPSLRTPGRWRARLAEFIAGETPAPEPDVEAALTQAAVLDALDAMVRMAEALLSAGASAADVTALTLRAAAGAGLTGTQIDINYTAVTASTVGADAEPLTAVRVVKVRASDYSRLSALYDLAHEAADGLPPAEVNTRLKRLLSQRRPYRPWVSGAGTVGLAASVAVLLGGTWAVAVAAAFVTCLLQLVLAALNQRGLPAFFQQVAGAGIATGFALALLLAQPHLPGWVGDLPPSLVVGSGIVVLLAGLSLVGSAEDAISGFYVTAGARAFETVLLTTGLVLGIAGVLDLGQRAGITLSLSFSAAQPYPLVVQVLAGAVAAFTWAVSGYADGRAVLLAALAGATAVAASGLCLAVGMGPVAAAGVAALLVGFLAEGTAWRWNVPGLVVSVCGITPLLPGLAIYRAIFSVVGGGTSAGLAQLVTAFGTALALAAGVTLGEFCSTPLRREFDRIERRVRRRSLNRRF</sequence>
<dbReference type="Proteomes" id="UP000238083">
    <property type="component" value="Unassembled WGS sequence"/>
</dbReference>
<dbReference type="InterPro" id="IPR010619">
    <property type="entry name" value="ThrE-like_N"/>
</dbReference>
<keyword evidence="2" id="KW-1003">Cell membrane</keyword>
<keyword evidence="4 7" id="KW-1133">Transmembrane helix</keyword>
<dbReference type="Pfam" id="PF12821">
    <property type="entry name" value="ThrE_2"/>
    <property type="match status" value="1"/>
</dbReference>
<feature type="transmembrane region" description="Helical" evidence="7">
    <location>
        <begin position="148"/>
        <end position="166"/>
    </location>
</feature>
<dbReference type="PANTHER" id="PTHR34390:SF2">
    <property type="entry name" value="SUCCINATE TRANSPORTER SUBUNIT YJJP-RELATED"/>
    <property type="match status" value="1"/>
</dbReference>
<feature type="domain" description="Threonine/Serine exporter ThrE" evidence="9">
    <location>
        <begin position="312"/>
        <end position="438"/>
    </location>
</feature>
<feature type="transmembrane region" description="Helical" evidence="7">
    <location>
        <begin position="385"/>
        <end position="405"/>
    </location>
</feature>
<evidence type="ECO:0000259" key="9">
    <source>
        <dbReference type="Pfam" id="PF12821"/>
    </source>
</evidence>
<dbReference type="PANTHER" id="PTHR34390">
    <property type="entry name" value="UPF0442 PROTEIN YJJB-RELATED"/>
    <property type="match status" value="1"/>
</dbReference>
<evidence type="ECO:0000259" key="8">
    <source>
        <dbReference type="Pfam" id="PF06738"/>
    </source>
</evidence>
<feature type="domain" description="Threonine/serine exporter-like N-terminal" evidence="8">
    <location>
        <begin position="44"/>
        <end position="289"/>
    </location>
</feature>
<dbReference type="InterPro" id="IPR050539">
    <property type="entry name" value="ThrE_Dicarb/AminoAcid_Exp"/>
</dbReference>
<comment type="similarity">
    <text evidence="6">Belongs to the ThrE exporter (TC 2.A.79) family.</text>
</comment>
<feature type="transmembrane region" description="Helical" evidence="7">
    <location>
        <begin position="333"/>
        <end position="355"/>
    </location>
</feature>
<evidence type="ECO:0000256" key="2">
    <source>
        <dbReference type="ARBA" id="ARBA00022475"/>
    </source>
</evidence>
<dbReference type="AlphaFoldDB" id="A0A2T0R4S4"/>
<name>A0A2T0R4S4_9ACTN</name>
<keyword evidence="3 7" id="KW-0812">Transmembrane</keyword>
<gene>
    <name evidence="10" type="ORF">CLV37_105289</name>
</gene>